<dbReference type="AlphaFoldDB" id="A0A5M9JLP9"/>
<gene>
    <name evidence="1" type="ORF">EYC84_008396</name>
</gene>
<name>A0A5M9JLP9_MONFR</name>
<accession>A0A5M9JLP9</accession>
<proteinExistence type="predicted"/>
<evidence type="ECO:0000313" key="1">
    <source>
        <dbReference type="EMBL" id="KAA8567965.1"/>
    </source>
</evidence>
<evidence type="ECO:0000313" key="2">
    <source>
        <dbReference type="Proteomes" id="UP000322873"/>
    </source>
</evidence>
<reference evidence="1 2" key="1">
    <citation type="submission" date="2019-06" db="EMBL/GenBank/DDBJ databases">
        <title>Genome Sequence of the Brown Rot Fungal Pathogen Monilinia fructicola.</title>
        <authorList>
            <person name="De Miccolis Angelini R.M."/>
            <person name="Landi L."/>
            <person name="Abate D."/>
            <person name="Pollastro S."/>
            <person name="Romanazzi G."/>
            <person name="Faretra F."/>
        </authorList>
    </citation>
    <scope>NUCLEOTIDE SEQUENCE [LARGE SCALE GENOMIC DNA]</scope>
    <source>
        <strain evidence="1 2">Mfrc123</strain>
    </source>
</reference>
<dbReference type="EMBL" id="VICG01000010">
    <property type="protein sequence ID" value="KAA8567965.1"/>
    <property type="molecule type" value="Genomic_DNA"/>
</dbReference>
<comment type="caution">
    <text evidence="1">The sequence shown here is derived from an EMBL/GenBank/DDBJ whole genome shotgun (WGS) entry which is preliminary data.</text>
</comment>
<keyword evidence="2" id="KW-1185">Reference proteome</keyword>
<organism evidence="1 2">
    <name type="scientific">Monilinia fructicola</name>
    <name type="common">Brown rot fungus</name>
    <name type="synonym">Ciboria fructicola</name>
    <dbReference type="NCBI Taxonomy" id="38448"/>
    <lineage>
        <taxon>Eukaryota</taxon>
        <taxon>Fungi</taxon>
        <taxon>Dikarya</taxon>
        <taxon>Ascomycota</taxon>
        <taxon>Pezizomycotina</taxon>
        <taxon>Leotiomycetes</taxon>
        <taxon>Helotiales</taxon>
        <taxon>Sclerotiniaceae</taxon>
        <taxon>Monilinia</taxon>
    </lineage>
</organism>
<sequence length="69" mass="7963">MILSEILQYYMRFDAMRCDAMRRSGTYAPGDDIFNFSILYSEIDWTGKTTYDPAKVTNALHTFISPLAQ</sequence>
<dbReference type="Proteomes" id="UP000322873">
    <property type="component" value="Unassembled WGS sequence"/>
</dbReference>
<protein>
    <submittedName>
        <fullName evidence="1">Uncharacterized protein</fullName>
    </submittedName>
</protein>